<feature type="compositionally biased region" description="Basic and acidic residues" evidence="1">
    <location>
        <begin position="128"/>
        <end position="138"/>
    </location>
</feature>
<dbReference type="PANTHER" id="PTHR43591:SF24">
    <property type="entry name" value="2-METHOXY-6-POLYPRENYL-1,4-BENZOQUINOL METHYLASE, MITOCHONDRIAL"/>
    <property type="match status" value="1"/>
</dbReference>
<dbReference type="InParanoid" id="A0A1C7NB12"/>
<dbReference type="GO" id="GO:0008168">
    <property type="term" value="F:methyltransferase activity"/>
    <property type="evidence" value="ECO:0007669"/>
    <property type="project" value="TreeGrafter"/>
</dbReference>
<organism evidence="3 4">
    <name type="scientific">Choanephora cucurbitarum</name>
    <dbReference type="NCBI Taxonomy" id="101091"/>
    <lineage>
        <taxon>Eukaryota</taxon>
        <taxon>Fungi</taxon>
        <taxon>Fungi incertae sedis</taxon>
        <taxon>Mucoromycota</taxon>
        <taxon>Mucoromycotina</taxon>
        <taxon>Mucoromycetes</taxon>
        <taxon>Mucorales</taxon>
        <taxon>Mucorineae</taxon>
        <taxon>Choanephoraceae</taxon>
        <taxon>Choanephoroideae</taxon>
        <taxon>Choanephora</taxon>
    </lineage>
</organism>
<name>A0A1C7NB12_9FUNG</name>
<feature type="compositionally biased region" description="Low complexity" evidence="1">
    <location>
        <begin position="95"/>
        <end position="123"/>
    </location>
</feature>
<dbReference type="EMBL" id="LUGH01000499">
    <property type="protein sequence ID" value="OBZ84534.1"/>
    <property type="molecule type" value="Genomic_DNA"/>
</dbReference>
<dbReference type="STRING" id="101091.A0A1C7NB12"/>
<feature type="region of interest" description="Disordered" evidence="1">
    <location>
        <begin position="74"/>
        <end position="138"/>
    </location>
</feature>
<evidence type="ECO:0000256" key="1">
    <source>
        <dbReference type="SAM" id="MobiDB-lite"/>
    </source>
</evidence>
<feature type="compositionally biased region" description="Polar residues" evidence="1">
    <location>
        <begin position="1"/>
        <end position="12"/>
    </location>
</feature>
<comment type="caution">
    <text evidence="3">The sequence shown here is derived from an EMBL/GenBank/DDBJ whole genome shotgun (WGS) entry which is preliminary data.</text>
</comment>
<dbReference type="FunCoup" id="A0A1C7NB12">
    <property type="interactions" value="432"/>
</dbReference>
<proteinExistence type="predicted"/>
<dbReference type="OrthoDB" id="2013972at2759"/>
<accession>A0A1C7NB12</accession>
<dbReference type="PANTHER" id="PTHR43591">
    <property type="entry name" value="METHYLTRANSFERASE"/>
    <property type="match status" value="1"/>
</dbReference>
<evidence type="ECO:0000259" key="2">
    <source>
        <dbReference type="Pfam" id="PF13649"/>
    </source>
</evidence>
<feature type="region of interest" description="Disordered" evidence="1">
    <location>
        <begin position="1"/>
        <end position="45"/>
    </location>
</feature>
<reference evidence="3 4" key="1">
    <citation type="submission" date="2016-03" db="EMBL/GenBank/DDBJ databases">
        <title>Choanephora cucurbitarum.</title>
        <authorList>
            <person name="Min B."/>
            <person name="Park H."/>
            <person name="Park J.-H."/>
            <person name="Shin H.-D."/>
            <person name="Choi I.-G."/>
        </authorList>
    </citation>
    <scope>NUCLEOTIDE SEQUENCE [LARGE SCALE GENOMIC DNA]</scope>
    <source>
        <strain evidence="3 4">KUS-F28377</strain>
    </source>
</reference>
<dbReference type="CDD" id="cd02440">
    <property type="entry name" value="AdoMet_MTases"/>
    <property type="match status" value="1"/>
</dbReference>
<protein>
    <recommendedName>
        <fullName evidence="2">Methyltransferase domain-containing protein</fullName>
    </recommendedName>
</protein>
<dbReference type="Proteomes" id="UP000093000">
    <property type="component" value="Unassembled WGS sequence"/>
</dbReference>
<feature type="domain" description="Methyltransferase" evidence="2">
    <location>
        <begin position="202"/>
        <end position="292"/>
    </location>
</feature>
<dbReference type="AlphaFoldDB" id="A0A1C7NB12"/>
<sequence length="463" mass="52533">MGQPQSSVTMDTPKSYPTRDPQSTTKRPPVKKLPPPNMGSFFDAQMAAPLPHAHVRKPNRPKNDFNFYFESASVTPQPATSTNSRSHNSSKKKSSSSSYGSSYKNCTRTTASSSSTSSTASSTLINEQNEKQDKTDQKANHIIIQGRRYWRGHASHNFYLPHDDDESDRLMNLHYILKSIFQGNFTAPVNRLLEQTTKKAKVLDIGCGAGTWVLEMATEYPQAEFIGIDEYPGFPTHIKPSNSRFVAHNVLKGLPFEDKTFDFVYMRMMIIYFTPEKLSYLLSEINRVMKHGAYLEIVDTNYTVRHAGPLTTKAINQDLKFILYSGSLAQRMIQQDLATNHPIFNYLLMASSSPQQPATSFIGNFIDICQDYVSLPLGWNDNQVCALHTKNFESFLRGLRPRDPEALALTQHVIDDVMDECERFKSQLDWFSCYARKPAMETEEIDQNTLESIHEFVEGFVDV</sequence>
<evidence type="ECO:0000313" key="3">
    <source>
        <dbReference type="EMBL" id="OBZ84534.1"/>
    </source>
</evidence>
<dbReference type="InterPro" id="IPR029063">
    <property type="entry name" value="SAM-dependent_MTases_sf"/>
</dbReference>
<dbReference type="InterPro" id="IPR041698">
    <property type="entry name" value="Methyltransf_25"/>
</dbReference>
<dbReference type="Pfam" id="PF13649">
    <property type="entry name" value="Methyltransf_25"/>
    <property type="match status" value="1"/>
</dbReference>
<gene>
    <name evidence="3" type="ORF">A0J61_07414</name>
</gene>
<keyword evidence="4" id="KW-1185">Reference proteome</keyword>
<evidence type="ECO:0000313" key="4">
    <source>
        <dbReference type="Proteomes" id="UP000093000"/>
    </source>
</evidence>
<dbReference type="SUPFAM" id="SSF53335">
    <property type="entry name" value="S-adenosyl-L-methionine-dependent methyltransferases"/>
    <property type="match status" value="1"/>
</dbReference>
<dbReference type="Gene3D" id="3.40.50.150">
    <property type="entry name" value="Vaccinia Virus protein VP39"/>
    <property type="match status" value="1"/>
</dbReference>